<dbReference type="RefSeq" id="WP_070966660.1">
    <property type="nucleotide sequence ID" value="NZ_CP017603.1"/>
</dbReference>
<name>A0AAC9RL86_9CLOT</name>
<evidence type="ECO:0000313" key="4">
    <source>
        <dbReference type="Proteomes" id="UP000192478"/>
    </source>
</evidence>
<evidence type="ECO:0000313" key="3">
    <source>
        <dbReference type="Proteomes" id="UP000177894"/>
    </source>
</evidence>
<keyword evidence="3" id="KW-1185">Reference proteome</keyword>
<dbReference type="AlphaFoldDB" id="A0AAC9RL86"/>
<protein>
    <submittedName>
        <fullName evidence="2">Uncharacterized protein</fullName>
    </submittedName>
</protein>
<dbReference type="EMBL" id="CP017603">
    <property type="protein sequence ID" value="AOY75966.1"/>
    <property type="molecule type" value="Genomic_DNA"/>
</dbReference>
<reference evidence="2 4" key="2">
    <citation type="submission" date="2017-03" db="EMBL/GenBank/DDBJ databases">
        <title>Complete sequence of Clostridium formicaceticum DSM 92.</title>
        <authorList>
            <person name="Poehlein A."/>
            <person name="Karl M."/>
            <person name="Bengelsdorf F.R."/>
            <person name="Duerre P."/>
            <person name="Daniel R."/>
        </authorList>
    </citation>
    <scope>NUCLEOTIDE SEQUENCE [LARGE SCALE GENOMIC DNA]</scope>
    <source>
        <strain evidence="2 4">DSM 92</strain>
    </source>
</reference>
<evidence type="ECO:0000313" key="1">
    <source>
        <dbReference type="EMBL" id="AOY75966.1"/>
    </source>
</evidence>
<dbReference type="KEGG" id="cfm:BJL90_08680"/>
<dbReference type="Proteomes" id="UP000177894">
    <property type="component" value="Chromosome"/>
</dbReference>
<accession>A0AAC9RL86</accession>
<organism evidence="2 4">
    <name type="scientific">Clostridium formicaceticum</name>
    <dbReference type="NCBI Taxonomy" id="1497"/>
    <lineage>
        <taxon>Bacteria</taxon>
        <taxon>Bacillati</taxon>
        <taxon>Bacillota</taxon>
        <taxon>Clostridia</taxon>
        <taxon>Eubacteriales</taxon>
        <taxon>Clostridiaceae</taxon>
        <taxon>Clostridium</taxon>
    </lineage>
</organism>
<proteinExistence type="predicted"/>
<dbReference type="Proteomes" id="UP000192478">
    <property type="component" value="Chromosome"/>
</dbReference>
<gene>
    <name evidence="1" type="ORF">BJL90_08680</name>
    <name evidence="2" type="ORF">CLFO_06370</name>
</gene>
<sequence length="132" mass="14796">MICSRCQELILKGEEMDYWGEILCEDCYVDVISVPKTCDVAAVYSAKSARKQVGHTGTEGLTDLQKEVYEYVKANDGKVPFETLMKKFQLSDTEMRRIFAPMRHCELLKGTMIDGVPYCLIMEGGPGSIGIE</sequence>
<reference evidence="1 3" key="1">
    <citation type="submission" date="2016-10" db="EMBL/GenBank/DDBJ databases">
        <title>Complete Genome Sequence of Acetogen Clostridium formicoaceticum ATCC 27076.</title>
        <authorList>
            <person name="Bao T."/>
            <person name="Cheng C."/>
            <person name="Zhao J."/>
            <person name="Yang S.-T."/>
            <person name="Wang J."/>
            <person name="Wang M."/>
        </authorList>
    </citation>
    <scope>NUCLEOTIDE SEQUENCE [LARGE SCALE GENOMIC DNA]</scope>
    <source>
        <strain evidence="1 3">ATCC 27076</strain>
    </source>
</reference>
<dbReference type="EMBL" id="CP020559">
    <property type="protein sequence ID" value="ARE86315.1"/>
    <property type="molecule type" value="Genomic_DNA"/>
</dbReference>
<evidence type="ECO:0000313" key="2">
    <source>
        <dbReference type="EMBL" id="ARE86315.1"/>
    </source>
</evidence>